<evidence type="ECO:0000256" key="2">
    <source>
        <dbReference type="SAM" id="Phobius"/>
    </source>
</evidence>
<name>A0ABP9MMW7_9FLAO</name>
<keyword evidence="4" id="KW-1185">Reference proteome</keyword>
<evidence type="ECO:0000256" key="1">
    <source>
        <dbReference type="SAM" id="Coils"/>
    </source>
</evidence>
<feature type="coiled-coil region" evidence="1">
    <location>
        <begin position="73"/>
        <end position="100"/>
    </location>
</feature>
<reference evidence="4" key="1">
    <citation type="journal article" date="2019" name="Int. J. Syst. Evol. Microbiol.">
        <title>The Global Catalogue of Microorganisms (GCM) 10K type strain sequencing project: providing services to taxonomists for standard genome sequencing and annotation.</title>
        <authorList>
            <consortium name="The Broad Institute Genomics Platform"/>
            <consortium name="The Broad Institute Genome Sequencing Center for Infectious Disease"/>
            <person name="Wu L."/>
            <person name="Ma J."/>
        </authorList>
    </citation>
    <scope>NUCLEOTIDE SEQUENCE [LARGE SCALE GENOMIC DNA]</scope>
    <source>
        <strain evidence="4">JCM 18019</strain>
    </source>
</reference>
<evidence type="ECO:0000313" key="3">
    <source>
        <dbReference type="EMBL" id="GAA5097746.1"/>
    </source>
</evidence>
<dbReference type="Pfam" id="PF16872">
    <property type="entry name" value="putAbiC"/>
    <property type="match status" value="1"/>
</dbReference>
<feature type="transmembrane region" description="Helical" evidence="2">
    <location>
        <begin position="12"/>
        <end position="37"/>
    </location>
</feature>
<dbReference type="InterPro" id="IPR031709">
    <property type="entry name" value="PutAbiC"/>
</dbReference>
<sequence length="292" mass="34376">MSENNKEKDLNLKTISVFTTIGIIVLWLISYLVFYGFHFDKDPNNIGDSFGAINSLFSGLALAGIILTILMQKKELEYQRKELELTRDEMVRTRKEFETQNLTLSKQQFENTFFQMISLFTNIVEHSNYVNQNYNVTGRDVFDTLLKKYNDYAANHINNENIKIGGVELTKNPNLRITEKNIDRMFAVSFYNLVYFNHKNILGHYFRTLYHIIKLIDNTDDINKRFYISIIRSQLSSSEQVLLFYNCLHANGNKFFKPLVEKYTLFKNIDISLIINKELKKEYAETAFKRLE</sequence>
<keyword evidence="2" id="KW-0472">Membrane</keyword>
<organism evidence="3 4">
    <name type="scientific">Chryseobacterium ginsengisoli</name>
    <dbReference type="NCBI Taxonomy" id="363853"/>
    <lineage>
        <taxon>Bacteria</taxon>
        <taxon>Pseudomonadati</taxon>
        <taxon>Bacteroidota</taxon>
        <taxon>Flavobacteriia</taxon>
        <taxon>Flavobacteriales</taxon>
        <taxon>Weeksellaceae</taxon>
        <taxon>Chryseobacterium group</taxon>
        <taxon>Chryseobacterium</taxon>
    </lineage>
</organism>
<keyword evidence="1" id="KW-0175">Coiled coil</keyword>
<accession>A0ABP9MMW7</accession>
<dbReference type="EMBL" id="BAABHX010000006">
    <property type="protein sequence ID" value="GAA5097746.1"/>
    <property type="molecule type" value="Genomic_DNA"/>
</dbReference>
<evidence type="ECO:0008006" key="5">
    <source>
        <dbReference type="Google" id="ProtNLM"/>
    </source>
</evidence>
<proteinExistence type="predicted"/>
<dbReference type="RefSeq" id="WP_345206610.1">
    <property type="nucleotide sequence ID" value="NZ_BAABHX010000006.1"/>
</dbReference>
<gene>
    <name evidence="3" type="ORF">GCM10023210_33090</name>
</gene>
<feature type="transmembrane region" description="Helical" evidence="2">
    <location>
        <begin position="49"/>
        <end position="71"/>
    </location>
</feature>
<keyword evidence="2" id="KW-1133">Transmembrane helix</keyword>
<protein>
    <recommendedName>
        <fullName evidence="5">Phage abortive infection protein</fullName>
    </recommendedName>
</protein>
<keyword evidence="2" id="KW-0812">Transmembrane</keyword>
<evidence type="ECO:0000313" key="4">
    <source>
        <dbReference type="Proteomes" id="UP001500353"/>
    </source>
</evidence>
<dbReference type="Proteomes" id="UP001500353">
    <property type="component" value="Unassembled WGS sequence"/>
</dbReference>
<comment type="caution">
    <text evidence="3">The sequence shown here is derived from an EMBL/GenBank/DDBJ whole genome shotgun (WGS) entry which is preliminary data.</text>
</comment>